<proteinExistence type="inferred from homology"/>
<evidence type="ECO:0000256" key="4">
    <source>
        <dbReference type="ARBA" id="ARBA00022618"/>
    </source>
</evidence>
<comment type="function">
    <text evidence="12">Cell wall formation. Adds enolpyruvyl to UDP-N-acetylglucosamine.</text>
</comment>
<gene>
    <name evidence="12 14" type="primary">murA</name>
    <name evidence="14" type="ORF">H8Z77_05045</name>
</gene>
<keyword evidence="6 12" id="KW-0133">Cell shape</keyword>
<evidence type="ECO:0000256" key="11">
    <source>
        <dbReference type="ARBA" id="ARBA00047527"/>
    </source>
</evidence>
<feature type="binding site" evidence="12">
    <location>
        <position position="305"/>
    </location>
    <ligand>
        <name>UDP-N-acetyl-alpha-D-glucosamine</name>
        <dbReference type="ChEBI" id="CHEBI:57705"/>
    </ligand>
</feature>
<feature type="binding site" evidence="12">
    <location>
        <begin position="121"/>
        <end position="125"/>
    </location>
    <ligand>
        <name>UDP-N-acetyl-alpha-D-glucosamine</name>
        <dbReference type="ChEBI" id="CHEBI:57705"/>
    </ligand>
</feature>
<evidence type="ECO:0000313" key="15">
    <source>
        <dbReference type="Proteomes" id="UP000649151"/>
    </source>
</evidence>
<comment type="catalytic activity">
    <reaction evidence="11 12">
        <text>phosphoenolpyruvate + UDP-N-acetyl-alpha-D-glucosamine = UDP-N-acetyl-3-O-(1-carboxyvinyl)-alpha-D-glucosamine + phosphate</text>
        <dbReference type="Rhea" id="RHEA:18681"/>
        <dbReference type="ChEBI" id="CHEBI:43474"/>
        <dbReference type="ChEBI" id="CHEBI:57705"/>
        <dbReference type="ChEBI" id="CHEBI:58702"/>
        <dbReference type="ChEBI" id="CHEBI:68483"/>
        <dbReference type="EC" id="2.5.1.7"/>
    </reaction>
</comment>
<dbReference type="Gene3D" id="3.65.10.10">
    <property type="entry name" value="Enolpyruvate transferase domain"/>
    <property type="match status" value="2"/>
</dbReference>
<evidence type="ECO:0000256" key="10">
    <source>
        <dbReference type="ARBA" id="ARBA00038367"/>
    </source>
</evidence>
<dbReference type="InterPro" id="IPR001986">
    <property type="entry name" value="Enolpyruvate_Tfrase_dom"/>
</dbReference>
<keyword evidence="7 12" id="KW-0573">Peptidoglycan synthesis</keyword>
<keyword evidence="12" id="KW-0670">Pyruvate</keyword>
<evidence type="ECO:0000256" key="5">
    <source>
        <dbReference type="ARBA" id="ARBA00022679"/>
    </source>
</evidence>
<accession>A0ABR7IQG1</accession>
<protein>
    <recommendedName>
        <fullName evidence="12">UDP-N-acetylglucosamine 1-carboxyvinyltransferase</fullName>
        <ecNumber evidence="12">2.5.1.7</ecNumber>
    </recommendedName>
    <alternativeName>
        <fullName evidence="12">Enoylpyruvate transferase</fullName>
    </alternativeName>
    <alternativeName>
        <fullName evidence="12">UDP-N-acetylglucosamine enolpyruvyl transferase</fullName>
        <shortName evidence="12">EPT</shortName>
    </alternativeName>
</protein>
<evidence type="ECO:0000256" key="6">
    <source>
        <dbReference type="ARBA" id="ARBA00022960"/>
    </source>
</evidence>
<keyword evidence="9 12" id="KW-0961">Cell wall biogenesis/degradation</keyword>
<dbReference type="CDD" id="cd01555">
    <property type="entry name" value="UdpNAET"/>
    <property type="match status" value="1"/>
</dbReference>
<name>A0ABR7IQG1_9CLOT</name>
<evidence type="ECO:0000256" key="3">
    <source>
        <dbReference type="ARBA" id="ARBA00022490"/>
    </source>
</evidence>
<evidence type="ECO:0000256" key="9">
    <source>
        <dbReference type="ARBA" id="ARBA00023316"/>
    </source>
</evidence>
<feature type="binding site" evidence="12">
    <location>
        <position position="92"/>
    </location>
    <ligand>
        <name>UDP-N-acetyl-alpha-D-glucosamine</name>
        <dbReference type="ChEBI" id="CHEBI:57705"/>
    </ligand>
</feature>
<sequence length="417" mass="44631">MEELKVYGGNPLIGELSVQGAKNSSLPLLAAAVLVKGKTVLHNCPRLRDVEIAFQIMRHLGCIVKREDDTVEIDSTTISCSEIPEVLMGEMRSSIVFLGAIVARTGMATVNFPGGCELGPRPIDLHLACLRQLGILIDEHNGILDCSIDKLKGSKITLSFPSVGATENAILAACTAEGETIITNAAAEPEIVDLACFLNRCGAKIYGAGEKTIVIQGVSRLQASEYRVIPDRIALVTWLCAGAITGGELLLKQIVPEHIEGVLPFLEQTGVKLLVDHHNIYLRSTGKLNAMSAIRTMPYPGFPTDAQPMMMALASKAAGTTVFVENIFENRYKHAVELTKMGADITLEGKVAVVEGVPTLSGARVRATDLRSGAALVVAGLAAEGITYISDPYHIDRGYEPIEETLCQLGAVMSRIK</sequence>
<dbReference type="EMBL" id="JACOQK010000001">
    <property type="protein sequence ID" value="MBC5787390.1"/>
    <property type="molecule type" value="Genomic_DNA"/>
</dbReference>
<dbReference type="HAMAP" id="MF_00111">
    <property type="entry name" value="MurA"/>
    <property type="match status" value="1"/>
</dbReference>
<feature type="binding site" evidence="12">
    <location>
        <position position="327"/>
    </location>
    <ligand>
        <name>UDP-N-acetyl-alpha-D-glucosamine</name>
        <dbReference type="ChEBI" id="CHEBI:57705"/>
    </ligand>
</feature>
<organism evidence="14 15">
    <name type="scientific">Clostridium facile</name>
    <dbReference type="NCBI Taxonomy" id="2763035"/>
    <lineage>
        <taxon>Bacteria</taxon>
        <taxon>Bacillati</taxon>
        <taxon>Bacillota</taxon>
        <taxon>Clostridia</taxon>
        <taxon>Eubacteriales</taxon>
        <taxon>Clostridiaceae</taxon>
        <taxon>Clostridium</taxon>
    </lineage>
</organism>
<comment type="caution">
    <text evidence="12">Lacks conserved residue(s) required for the propagation of feature annotation.</text>
</comment>
<evidence type="ECO:0000313" key="14">
    <source>
        <dbReference type="EMBL" id="MBC5787390.1"/>
    </source>
</evidence>
<dbReference type="SUPFAM" id="SSF55205">
    <property type="entry name" value="EPT/RTPC-like"/>
    <property type="match status" value="1"/>
</dbReference>
<evidence type="ECO:0000259" key="13">
    <source>
        <dbReference type="Pfam" id="PF00275"/>
    </source>
</evidence>
<evidence type="ECO:0000256" key="8">
    <source>
        <dbReference type="ARBA" id="ARBA00023306"/>
    </source>
</evidence>
<dbReference type="InterPro" id="IPR013792">
    <property type="entry name" value="RNA3'P_cycl/enolpyr_Trfase_a/b"/>
</dbReference>
<dbReference type="Proteomes" id="UP000649151">
    <property type="component" value="Unassembled WGS sequence"/>
</dbReference>
<keyword evidence="3 12" id="KW-0963">Cytoplasm</keyword>
<keyword evidence="15" id="KW-1185">Reference proteome</keyword>
<dbReference type="NCBIfam" id="TIGR01072">
    <property type="entry name" value="murA"/>
    <property type="match status" value="1"/>
</dbReference>
<feature type="binding site" evidence="12">
    <location>
        <begin position="22"/>
        <end position="23"/>
    </location>
    <ligand>
        <name>phosphoenolpyruvate</name>
        <dbReference type="ChEBI" id="CHEBI:58702"/>
    </ligand>
</feature>
<evidence type="ECO:0000256" key="2">
    <source>
        <dbReference type="ARBA" id="ARBA00004752"/>
    </source>
</evidence>
<dbReference type="NCBIfam" id="NF006873">
    <property type="entry name" value="PRK09369.1"/>
    <property type="match status" value="1"/>
</dbReference>
<dbReference type="InterPro" id="IPR036968">
    <property type="entry name" value="Enolpyruvate_Tfrase_sf"/>
</dbReference>
<comment type="pathway">
    <text evidence="2 12">Cell wall biogenesis; peptidoglycan biosynthesis.</text>
</comment>
<feature type="active site" description="Proton donor" evidence="12">
    <location>
        <position position="116"/>
    </location>
</feature>
<evidence type="ECO:0000256" key="7">
    <source>
        <dbReference type="ARBA" id="ARBA00022984"/>
    </source>
</evidence>
<dbReference type="PANTHER" id="PTHR43783:SF1">
    <property type="entry name" value="UDP-N-ACETYLGLUCOSAMINE 1-CARBOXYVINYLTRANSFERASE"/>
    <property type="match status" value="1"/>
</dbReference>
<dbReference type="GO" id="GO:0008760">
    <property type="term" value="F:UDP-N-acetylglucosamine 1-carboxyvinyltransferase activity"/>
    <property type="evidence" value="ECO:0007669"/>
    <property type="project" value="UniProtKB-EC"/>
</dbReference>
<dbReference type="PANTHER" id="PTHR43783">
    <property type="entry name" value="UDP-N-ACETYLGLUCOSAMINE 1-CARBOXYVINYLTRANSFERASE"/>
    <property type="match status" value="1"/>
</dbReference>
<keyword evidence="5 12" id="KW-0808">Transferase</keyword>
<dbReference type="InterPro" id="IPR005750">
    <property type="entry name" value="UDP_GlcNAc_COvinyl_MurA"/>
</dbReference>
<keyword evidence="8 12" id="KW-0131">Cell cycle</keyword>
<reference evidence="14 15" key="1">
    <citation type="submission" date="2020-08" db="EMBL/GenBank/DDBJ databases">
        <title>Genome public.</title>
        <authorList>
            <person name="Liu C."/>
            <person name="Sun Q."/>
        </authorList>
    </citation>
    <scope>NUCLEOTIDE SEQUENCE [LARGE SCALE GENOMIC DNA]</scope>
    <source>
        <strain evidence="14 15">NSJ-27</strain>
    </source>
</reference>
<dbReference type="InterPro" id="IPR050068">
    <property type="entry name" value="MurA_subfamily"/>
</dbReference>
<feature type="domain" description="Enolpyruvate transferase" evidence="13">
    <location>
        <begin position="7"/>
        <end position="406"/>
    </location>
</feature>
<dbReference type="Pfam" id="PF00275">
    <property type="entry name" value="EPSP_synthase"/>
    <property type="match status" value="1"/>
</dbReference>
<feature type="modified residue" description="2-(S-cysteinyl)pyruvic acid O-phosphothioketal" evidence="12">
    <location>
        <position position="116"/>
    </location>
</feature>
<evidence type="ECO:0000256" key="1">
    <source>
        <dbReference type="ARBA" id="ARBA00004496"/>
    </source>
</evidence>
<comment type="similarity">
    <text evidence="10 12">Belongs to the EPSP synthase family. MurA subfamily.</text>
</comment>
<evidence type="ECO:0000256" key="12">
    <source>
        <dbReference type="HAMAP-Rule" id="MF_00111"/>
    </source>
</evidence>
<keyword evidence="4 12" id="KW-0132">Cell division</keyword>
<comment type="subcellular location">
    <subcellularLocation>
        <location evidence="1 12">Cytoplasm</location>
    </subcellularLocation>
</comment>
<dbReference type="EC" id="2.5.1.7" evidence="12"/>
<comment type="caution">
    <text evidence="14">The sequence shown here is derived from an EMBL/GenBank/DDBJ whole genome shotgun (WGS) entry which is preliminary data.</text>
</comment>